<dbReference type="InterPro" id="IPR012825">
    <property type="entry name" value="BluB"/>
</dbReference>
<dbReference type="InterPro" id="IPR029479">
    <property type="entry name" value="Nitroreductase"/>
</dbReference>
<keyword evidence="3 5" id="KW-0560">Oxidoreductase</keyword>
<dbReference type="SUPFAM" id="SSF55469">
    <property type="entry name" value="FMN-dependent nitroreductase-like"/>
    <property type="match status" value="1"/>
</dbReference>
<evidence type="ECO:0000259" key="4">
    <source>
        <dbReference type="Pfam" id="PF00881"/>
    </source>
</evidence>
<keyword evidence="2" id="KW-0288">FMN</keyword>
<protein>
    <submittedName>
        <fullName evidence="5">Cob(II)yrinic acid a,c-diamide reductase</fullName>
        <ecNumber evidence="5">1.16.8.1</ecNumber>
    </submittedName>
</protein>
<dbReference type="InterPro" id="IPR000415">
    <property type="entry name" value="Nitroreductase-like"/>
</dbReference>
<dbReference type="Gene3D" id="3.40.109.10">
    <property type="entry name" value="NADH Oxidase"/>
    <property type="match status" value="1"/>
</dbReference>
<feature type="domain" description="Nitroreductase" evidence="4">
    <location>
        <begin position="24"/>
        <end position="190"/>
    </location>
</feature>
<dbReference type="GO" id="GO:0016491">
    <property type="term" value="F:oxidoreductase activity"/>
    <property type="evidence" value="ECO:0007669"/>
    <property type="project" value="UniProtKB-KW"/>
</dbReference>
<dbReference type="AlphaFoldDB" id="A0A564ZIB9"/>
<keyword evidence="1" id="KW-0285">Flavoprotein</keyword>
<dbReference type="Pfam" id="PF00881">
    <property type="entry name" value="Nitroreductase"/>
    <property type="match status" value="1"/>
</dbReference>
<evidence type="ECO:0000256" key="2">
    <source>
        <dbReference type="ARBA" id="ARBA00022643"/>
    </source>
</evidence>
<dbReference type="PANTHER" id="PTHR23026">
    <property type="entry name" value="NADPH NITROREDUCTASE"/>
    <property type="match status" value="1"/>
</dbReference>
<evidence type="ECO:0000313" key="5">
    <source>
        <dbReference type="EMBL" id="VUZ84288.1"/>
    </source>
</evidence>
<dbReference type="EMBL" id="CABIKM010000011">
    <property type="protein sequence ID" value="VUZ84288.1"/>
    <property type="molecule type" value="Genomic_DNA"/>
</dbReference>
<proteinExistence type="predicted"/>
<dbReference type="EC" id="1.16.8.1" evidence="5"/>
<dbReference type="InterPro" id="IPR050627">
    <property type="entry name" value="Nitroreductase/BluB"/>
</dbReference>
<name>A0A564ZIB9_9BACT</name>
<sequence>MRRTKDEARHRFGLSERRGLYRAIYSRRDIRAQFRPDPVPAALLVRLLRAAHHAGSVGFMQPWNFVVVRDLDIRRAIHTAFLQERERAAGLYEEPQRSHFLSLKLEGILEAPLNLCVTCDPERGGPHVLGRSAVRETDLFSTCCAIQNLWLAARAEGIGVGWVSILQPSELKAILGIPGRIIPVAYLCLGFVRGFPHEPELQRTRWRTRLPLSDLVFAERWGESPGAEFAAAFNALERGMRP</sequence>
<organism evidence="5 6">
    <name type="scientific">Candidatus Methylomirabilis lanthanidiphila</name>
    <dbReference type="NCBI Taxonomy" id="2211376"/>
    <lineage>
        <taxon>Bacteria</taxon>
        <taxon>Candidatus Methylomirabilota</taxon>
        <taxon>Candidatus Methylomirabilia</taxon>
        <taxon>Candidatus Methylomirabilales</taxon>
        <taxon>Candidatus Methylomirabilaceae</taxon>
        <taxon>Candidatus Methylomirabilis</taxon>
    </lineage>
</organism>
<keyword evidence="6" id="KW-1185">Reference proteome</keyword>
<dbReference type="Proteomes" id="UP000334340">
    <property type="component" value="Unassembled WGS sequence"/>
</dbReference>
<evidence type="ECO:0000256" key="1">
    <source>
        <dbReference type="ARBA" id="ARBA00022630"/>
    </source>
</evidence>
<dbReference type="PANTHER" id="PTHR23026:SF90">
    <property type="entry name" value="IODOTYROSINE DEIODINASE 1"/>
    <property type="match status" value="1"/>
</dbReference>
<evidence type="ECO:0000256" key="3">
    <source>
        <dbReference type="ARBA" id="ARBA00023002"/>
    </source>
</evidence>
<gene>
    <name evidence="5" type="ORF">MELA_00659</name>
</gene>
<dbReference type="NCBIfam" id="TIGR02476">
    <property type="entry name" value="BluB"/>
    <property type="match status" value="1"/>
</dbReference>
<reference evidence="5 6" key="1">
    <citation type="submission" date="2019-07" db="EMBL/GenBank/DDBJ databases">
        <authorList>
            <person name="Cremers G."/>
        </authorList>
    </citation>
    <scope>NUCLEOTIDE SEQUENCE [LARGE SCALE GENOMIC DNA]</scope>
</reference>
<dbReference type="CDD" id="cd02145">
    <property type="entry name" value="BluB"/>
    <property type="match status" value="1"/>
</dbReference>
<evidence type="ECO:0000313" key="6">
    <source>
        <dbReference type="Proteomes" id="UP000334340"/>
    </source>
</evidence>
<accession>A0A564ZIB9</accession>